<dbReference type="EMBL" id="CM027689">
    <property type="protein sequence ID" value="KAG0514159.1"/>
    <property type="molecule type" value="Genomic_DNA"/>
</dbReference>
<proteinExistence type="predicted"/>
<dbReference type="Proteomes" id="UP000807115">
    <property type="component" value="Chromosome 10"/>
</dbReference>
<name>A0A921Q251_SORBI</name>
<comment type="caution">
    <text evidence="1">The sequence shown here is derived from an EMBL/GenBank/DDBJ whole genome shotgun (WGS) entry which is preliminary data.</text>
</comment>
<accession>A0A921Q251</accession>
<evidence type="ECO:0000313" key="2">
    <source>
        <dbReference type="Proteomes" id="UP000807115"/>
    </source>
</evidence>
<reference evidence="1" key="2">
    <citation type="submission" date="2020-10" db="EMBL/GenBank/DDBJ databases">
        <authorList>
            <person name="Cooper E.A."/>
            <person name="Brenton Z.W."/>
            <person name="Flinn B.S."/>
            <person name="Jenkins J."/>
            <person name="Shu S."/>
            <person name="Flowers D."/>
            <person name="Luo F."/>
            <person name="Wang Y."/>
            <person name="Xia P."/>
            <person name="Barry K."/>
            <person name="Daum C."/>
            <person name="Lipzen A."/>
            <person name="Yoshinaga Y."/>
            <person name="Schmutz J."/>
            <person name="Saski C."/>
            <person name="Vermerris W."/>
            <person name="Kresovich S."/>
        </authorList>
    </citation>
    <scope>NUCLEOTIDE SEQUENCE</scope>
</reference>
<organism evidence="1 2">
    <name type="scientific">Sorghum bicolor</name>
    <name type="common">Sorghum</name>
    <name type="synonym">Sorghum vulgare</name>
    <dbReference type="NCBI Taxonomy" id="4558"/>
    <lineage>
        <taxon>Eukaryota</taxon>
        <taxon>Viridiplantae</taxon>
        <taxon>Streptophyta</taxon>
        <taxon>Embryophyta</taxon>
        <taxon>Tracheophyta</taxon>
        <taxon>Spermatophyta</taxon>
        <taxon>Magnoliopsida</taxon>
        <taxon>Liliopsida</taxon>
        <taxon>Poales</taxon>
        <taxon>Poaceae</taxon>
        <taxon>PACMAD clade</taxon>
        <taxon>Panicoideae</taxon>
        <taxon>Andropogonodae</taxon>
        <taxon>Andropogoneae</taxon>
        <taxon>Sorghinae</taxon>
        <taxon>Sorghum</taxon>
    </lineage>
</organism>
<dbReference type="AlphaFoldDB" id="A0A921Q251"/>
<gene>
    <name evidence="1" type="ORF">BDA96_10G166300</name>
</gene>
<evidence type="ECO:0000313" key="1">
    <source>
        <dbReference type="EMBL" id="KAG0514159.1"/>
    </source>
</evidence>
<reference evidence="1" key="1">
    <citation type="journal article" date="2019" name="BMC Genomics">
        <title>A new reference genome for Sorghum bicolor reveals high levels of sequence similarity between sweet and grain genotypes: implications for the genetics of sugar metabolism.</title>
        <authorList>
            <person name="Cooper E.A."/>
            <person name="Brenton Z.W."/>
            <person name="Flinn B.S."/>
            <person name="Jenkins J."/>
            <person name="Shu S."/>
            <person name="Flowers D."/>
            <person name="Luo F."/>
            <person name="Wang Y."/>
            <person name="Xia P."/>
            <person name="Barry K."/>
            <person name="Daum C."/>
            <person name="Lipzen A."/>
            <person name="Yoshinaga Y."/>
            <person name="Schmutz J."/>
            <person name="Saski C."/>
            <person name="Vermerris W."/>
            <person name="Kresovich S."/>
        </authorList>
    </citation>
    <scope>NUCLEOTIDE SEQUENCE</scope>
</reference>
<sequence>MMFWTCTVQDISQQAQKSIVEECTSHLLVRSRFKGQNWLQGHQNYVQAWEARERVEQDDGARCLVSEFREFLAWLHRSTRISVLQPLSSIPIDEEGSNDNDPYDLMTRTSMQPQQAPLENYMASQLGHLSNEAGERLVTSFGQRLKTELFNNFQILISNGILKH</sequence>
<protein>
    <submittedName>
        <fullName evidence="1">Uncharacterized protein</fullName>
    </submittedName>
</protein>